<proteinExistence type="predicted"/>
<evidence type="ECO:0000313" key="3">
    <source>
        <dbReference type="Proteomes" id="UP000263094"/>
    </source>
</evidence>
<dbReference type="Pfam" id="PF21311">
    <property type="entry name" value="Phage_RBD_prop"/>
    <property type="match status" value="1"/>
</dbReference>
<dbReference type="EMBL" id="QUAK01000194">
    <property type="protein sequence ID" value="RFU83619.1"/>
    <property type="molecule type" value="Genomic_DNA"/>
</dbReference>
<protein>
    <recommendedName>
        <fullName evidence="1">P68 RBP/TagC-like beta-propeller domain-containing protein</fullName>
    </recommendedName>
</protein>
<evidence type="ECO:0000259" key="1">
    <source>
        <dbReference type="Pfam" id="PF21311"/>
    </source>
</evidence>
<sequence>MTTPPPEHDAVADAAWPRKGCTTPHTPWLLSRSTVRLSEVQPEYTTVMQSWNWDNKTADLYTVQIVQGGVLIPGESGAGPSHDQRTAAGDLCFTQLCGHGHKLATMWFRGSGHGNQIGVENDPEDGSVWIWTGSNAEAQEPGSGINAHSRSLARIRFTGNKVVTNAGITHYNPTGQMEHGVSVNVDPTPEAERLVVVHGENNEFTATLYDLAKARNNQWEPLHQLTYETGQPPPEGPSVMQGMASLGGYFYLQHGRPDGTMIWIARYSWTTGVMLQNTPMGLSGVEPHREPEGLAVQLPKFPDGPPVLWHGLATGPAGSRKAAFASMGKVCDCACT</sequence>
<dbReference type="AlphaFoldDB" id="A0A372LYI3"/>
<evidence type="ECO:0000313" key="2">
    <source>
        <dbReference type="EMBL" id="RFU83619.1"/>
    </source>
</evidence>
<reference evidence="2 3" key="1">
    <citation type="submission" date="2018-08" db="EMBL/GenBank/DDBJ databases">
        <title>Isolation, diversity and antifungal activity of Actinobacteria from wheat.</title>
        <authorList>
            <person name="Han C."/>
        </authorList>
    </citation>
    <scope>NUCLEOTIDE SEQUENCE [LARGE SCALE GENOMIC DNA]</scope>
    <source>
        <strain evidence="2 3">NEAU-YY421</strain>
    </source>
</reference>
<dbReference type="InterPro" id="IPR048799">
    <property type="entry name" value="P68_RBP_TagC-like_beta-prop"/>
</dbReference>
<dbReference type="RefSeq" id="WP_128558775.1">
    <property type="nucleotide sequence ID" value="NZ_QUAK01000194.1"/>
</dbReference>
<comment type="caution">
    <text evidence="2">The sequence shown here is derived from an EMBL/GenBank/DDBJ whole genome shotgun (WGS) entry which is preliminary data.</text>
</comment>
<name>A0A372LYI3_9ACTN</name>
<keyword evidence="3" id="KW-1185">Reference proteome</keyword>
<accession>A0A372LYI3</accession>
<dbReference type="OrthoDB" id="3968810at2"/>
<dbReference type="Proteomes" id="UP000263094">
    <property type="component" value="Unassembled WGS sequence"/>
</dbReference>
<feature type="domain" description="P68 RBP/TagC-like beta-propeller" evidence="1">
    <location>
        <begin position="47"/>
        <end position="320"/>
    </location>
</feature>
<gene>
    <name evidence="2" type="ORF">DY218_27315</name>
</gene>
<organism evidence="2 3">
    <name type="scientific">Streptomyces triticagri</name>
    <dbReference type="NCBI Taxonomy" id="2293568"/>
    <lineage>
        <taxon>Bacteria</taxon>
        <taxon>Bacillati</taxon>
        <taxon>Actinomycetota</taxon>
        <taxon>Actinomycetes</taxon>
        <taxon>Kitasatosporales</taxon>
        <taxon>Streptomycetaceae</taxon>
        <taxon>Streptomyces</taxon>
    </lineage>
</organism>